<comment type="caution">
    <text evidence="2">The sequence shown here is derived from an EMBL/GenBank/DDBJ whole genome shotgun (WGS) entry which is preliminary data.</text>
</comment>
<reference evidence="2 3" key="1">
    <citation type="submission" date="2024-02" db="EMBL/GenBank/DDBJ databases">
        <authorList>
            <person name="Vignale AGUSTIN F."/>
            <person name="Sosa J E."/>
            <person name="Modenutti C."/>
        </authorList>
    </citation>
    <scope>NUCLEOTIDE SEQUENCE [LARGE SCALE GENOMIC DNA]</scope>
</reference>
<name>A0ABC8URI4_9AQUA</name>
<keyword evidence="1" id="KW-1133">Transmembrane helix</keyword>
<dbReference type="Proteomes" id="UP001642360">
    <property type="component" value="Unassembled WGS sequence"/>
</dbReference>
<evidence type="ECO:0000313" key="2">
    <source>
        <dbReference type="EMBL" id="CAK9183427.1"/>
    </source>
</evidence>
<evidence type="ECO:0000313" key="3">
    <source>
        <dbReference type="Proteomes" id="UP001642360"/>
    </source>
</evidence>
<organism evidence="2 3">
    <name type="scientific">Ilex paraguariensis</name>
    <name type="common">yerba mate</name>
    <dbReference type="NCBI Taxonomy" id="185542"/>
    <lineage>
        <taxon>Eukaryota</taxon>
        <taxon>Viridiplantae</taxon>
        <taxon>Streptophyta</taxon>
        <taxon>Embryophyta</taxon>
        <taxon>Tracheophyta</taxon>
        <taxon>Spermatophyta</taxon>
        <taxon>Magnoliopsida</taxon>
        <taxon>eudicotyledons</taxon>
        <taxon>Gunneridae</taxon>
        <taxon>Pentapetalae</taxon>
        <taxon>asterids</taxon>
        <taxon>campanulids</taxon>
        <taxon>Aquifoliales</taxon>
        <taxon>Aquifoliaceae</taxon>
        <taxon>Ilex</taxon>
    </lineage>
</organism>
<protein>
    <recommendedName>
        <fullName evidence="4">Secreted protein</fullName>
    </recommendedName>
</protein>
<accession>A0ABC8URI4</accession>
<evidence type="ECO:0008006" key="4">
    <source>
        <dbReference type="Google" id="ProtNLM"/>
    </source>
</evidence>
<keyword evidence="3" id="KW-1185">Reference proteome</keyword>
<keyword evidence="1" id="KW-0812">Transmembrane</keyword>
<dbReference type="EMBL" id="CAUOFW020008636">
    <property type="protein sequence ID" value="CAK9183427.1"/>
    <property type="molecule type" value="Genomic_DNA"/>
</dbReference>
<sequence length="109" mass="12370">MVVSVSPKSTRLVATLLFNMNLLLAFANIRHPVNMVPNQATQHASMKCPNQLIRCFYNKTNRKGNKESLRLRKRPPKNCSTKKLEEFDITKSKCNPSPLLAPKSIFSNL</sequence>
<feature type="transmembrane region" description="Helical" evidence="1">
    <location>
        <begin position="12"/>
        <end position="29"/>
    </location>
</feature>
<evidence type="ECO:0000256" key="1">
    <source>
        <dbReference type="SAM" id="Phobius"/>
    </source>
</evidence>
<gene>
    <name evidence="2" type="ORF">ILEXP_LOCUS53692</name>
</gene>
<proteinExistence type="predicted"/>
<dbReference type="AlphaFoldDB" id="A0ABC8URI4"/>
<keyword evidence="1" id="KW-0472">Membrane</keyword>